<comment type="caution">
    <text evidence="2">The sequence shown here is derived from an EMBL/GenBank/DDBJ whole genome shotgun (WGS) entry which is preliminary data.</text>
</comment>
<dbReference type="Proteomes" id="UP001596052">
    <property type="component" value="Unassembled WGS sequence"/>
</dbReference>
<dbReference type="SUPFAM" id="SSF53756">
    <property type="entry name" value="UDP-Glycosyltransferase/glycogen phosphorylase"/>
    <property type="match status" value="1"/>
</dbReference>
<dbReference type="GO" id="GO:0016757">
    <property type="term" value="F:glycosyltransferase activity"/>
    <property type="evidence" value="ECO:0007669"/>
    <property type="project" value="UniProtKB-KW"/>
</dbReference>
<proteinExistence type="predicted"/>
<accession>A0ABW0KKV6</accession>
<dbReference type="Pfam" id="PF13524">
    <property type="entry name" value="Glyco_trans_1_2"/>
    <property type="match status" value="1"/>
</dbReference>
<keyword evidence="2" id="KW-0328">Glycosyltransferase</keyword>
<keyword evidence="2" id="KW-0808">Transferase</keyword>
<name>A0ABW0KKV6_9BACT</name>
<dbReference type="EC" id="2.4.-.-" evidence="2"/>
<evidence type="ECO:0000259" key="1">
    <source>
        <dbReference type="Pfam" id="PF13524"/>
    </source>
</evidence>
<evidence type="ECO:0000313" key="2">
    <source>
        <dbReference type="EMBL" id="MFC5453935.1"/>
    </source>
</evidence>
<dbReference type="InterPro" id="IPR055259">
    <property type="entry name" value="YkvP/CgeB_Glyco_trans-like"/>
</dbReference>
<protein>
    <submittedName>
        <fullName evidence="2">Glycosyltransferase</fullName>
        <ecNumber evidence="2">2.4.-.-</ecNumber>
    </submittedName>
</protein>
<dbReference type="RefSeq" id="WP_377163498.1">
    <property type="nucleotide sequence ID" value="NZ_JBHSMQ010000001.1"/>
</dbReference>
<evidence type="ECO:0000313" key="3">
    <source>
        <dbReference type="Proteomes" id="UP001596052"/>
    </source>
</evidence>
<keyword evidence="3" id="KW-1185">Reference proteome</keyword>
<reference evidence="3" key="1">
    <citation type="journal article" date="2019" name="Int. J. Syst. Evol. Microbiol.">
        <title>The Global Catalogue of Microorganisms (GCM) 10K type strain sequencing project: providing services to taxonomists for standard genome sequencing and annotation.</title>
        <authorList>
            <consortium name="The Broad Institute Genomics Platform"/>
            <consortium name="The Broad Institute Genome Sequencing Center for Infectious Disease"/>
            <person name="Wu L."/>
            <person name="Ma J."/>
        </authorList>
    </citation>
    <scope>NUCLEOTIDE SEQUENCE [LARGE SCALE GENOMIC DNA]</scope>
    <source>
        <strain evidence="3">CGMCC 4.1469</strain>
    </source>
</reference>
<organism evidence="2 3">
    <name type="scientific">Prosthecobacter fluviatilis</name>
    <dbReference type="NCBI Taxonomy" id="445931"/>
    <lineage>
        <taxon>Bacteria</taxon>
        <taxon>Pseudomonadati</taxon>
        <taxon>Verrucomicrobiota</taxon>
        <taxon>Verrucomicrobiia</taxon>
        <taxon>Verrucomicrobiales</taxon>
        <taxon>Verrucomicrobiaceae</taxon>
        <taxon>Prosthecobacter</taxon>
    </lineage>
</organism>
<sequence length="324" mass="35864">MKILVLPFGDATCASTHYRVIQYLEMLKADDIGCDISPPGSMPAPATIAGYDAVLVQKKLFSTSQVRTLRSHAKRLLFDIDDATWHPHGRKHSWLTRWRTNRRLQSIVRAADMSLVANHYIASHLSALGAKTQVLPMALKPEDWPPPVPNTASRVRIGWSGAPVNLRYLESLETVLAQIMREHPTVELAVFCGKQPQFSAETPYIHLPWRQGGEAAAVKTFHIGLLPLPTDAFSQGKSPIKALQYMAAGIPTVATPQAGALELSHESDAIMFAKTPAEWHASLTSLIAETKRREELGVQARDVFEAHYSTAITYPLWKSYLVGK</sequence>
<feature type="domain" description="Spore protein YkvP/CgeB glycosyl transferase-like" evidence="1">
    <location>
        <begin position="219"/>
        <end position="310"/>
    </location>
</feature>
<gene>
    <name evidence="2" type="ORF">ACFQDI_03620</name>
</gene>
<dbReference type="Gene3D" id="3.40.50.2000">
    <property type="entry name" value="Glycogen Phosphorylase B"/>
    <property type="match status" value="1"/>
</dbReference>
<dbReference type="EMBL" id="JBHSMQ010000001">
    <property type="protein sequence ID" value="MFC5453935.1"/>
    <property type="molecule type" value="Genomic_DNA"/>
</dbReference>